<dbReference type="CDD" id="cd03467">
    <property type="entry name" value="Rieske"/>
    <property type="match status" value="1"/>
</dbReference>
<dbReference type="InterPro" id="IPR039261">
    <property type="entry name" value="FNR_nucleotide-bd"/>
</dbReference>
<keyword evidence="2" id="KW-0479">Metal-binding</keyword>
<evidence type="ECO:0000259" key="7">
    <source>
        <dbReference type="PROSITE" id="PS51296"/>
    </source>
</evidence>
<keyword evidence="3" id="KW-0408">Iron</keyword>
<name>A0A7S1MIN1_NEODS</name>
<protein>
    <recommendedName>
        <fullName evidence="10">Rieske domain-containing protein</fullName>
    </recommendedName>
</protein>
<evidence type="ECO:0000313" key="9">
    <source>
        <dbReference type="EMBL" id="CAD9132693.1"/>
    </source>
</evidence>
<gene>
    <name evidence="9" type="ORF">NDES1114_LOCUS23361</name>
</gene>
<dbReference type="PANTHER" id="PTHR21496">
    <property type="entry name" value="FERREDOXIN-RELATED"/>
    <property type="match status" value="1"/>
</dbReference>
<keyword evidence="1" id="KW-0001">2Fe-2S</keyword>
<dbReference type="InterPro" id="IPR036922">
    <property type="entry name" value="Rieske_2Fe-2S_sf"/>
</dbReference>
<dbReference type="FunFam" id="2.102.10.10:FF:000032">
    <property type="entry name" value="Rieske_[2Fe-2S]_domain/Rieske-like_[2Fe-2S ]_domain_containing_protein_-_putative"/>
    <property type="match status" value="1"/>
</dbReference>
<dbReference type="Gene3D" id="2.40.30.10">
    <property type="entry name" value="Translation factors"/>
    <property type="match status" value="1"/>
</dbReference>
<reference evidence="9" key="1">
    <citation type="submission" date="2021-01" db="EMBL/GenBank/DDBJ databases">
        <authorList>
            <person name="Corre E."/>
            <person name="Pelletier E."/>
            <person name="Niang G."/>
            <person name="Scheremetjew M."/>
            <person name="Finn R."/>
            <person name="Kale V."/>
            <person name="Holt S."/>
            <person name="Cochrane G."/>
            <person name="Meng A."/>
            <person name="Brown T."/>
            <person name="Cohen L."/>
        </authorList>
    </citation>
    <scope>NUCLEOTIDE SEQUENCE</scope>
    <source>
        <strain evidence="9">CCAP 1951/1</strain>
    </source>
</reference>
<organism evidence="9">
    <name type="scientific">Neobodo designis</name>
    <name type="common">Flagellated protozoan</name>
    <name type="synonym">Bodo designis</name>
    <dbReference type="NCBI Taxonomy" id="312471"/>
    <lineage>
        <taxon>Eukaryota</taxon>
        <taxon>Discoba</taxon>
        <taxon>Euglenozoa</taxon>
        <taxon>Kinetoplastea</taxon>
        <taxon>Metakinetoplastina</taxon>
        <taxon>Neobodonida</taxon>
        <taxon>Neobodo</taxon>
    </lineage>
</organism>
<evidence type="ECO:0000256" key="5">
    <source>
        <dbReference type="ARBA" id="ARBA00034078"/>
    </source>
</evidence>
<dbReference type="InterPro" id="IPR017938">
    <property type="entry name" value="Riboflavin_synthase-like_b-brl"/>
</dbReference>
<dbReference type="SUPFAM" id="SSF50022">
    <property type="entry name" value="ISP domain"/>
    <property type="match status" value="1"/>
</dbReference>
<comment type="cofactor">
    <cofactor evidence="5">
        <name>[2Fe-2S] cluster</name>
        <dbReference type="ChEBI" id="CHEBI:190135"/>
    </cofactor>
</comment>
<evidence type="ECO:0000256" key="6">
    <source>
        <dbReference type="SAM" id="MobiDB-lite"/>
    </source>
</evidence>
<evidence type="ECO:0000256" key="3">
    <source>
        <dbReference type="ARBA" id="ARBA00023004"/>
    </source>
</evidence>
<evidence type="ECO:0000259" key="8">
    <source>
        <dbReference type="PROSITE" id="PS51384"/>
    </source>
</evidence>
<feature type="domain" description="FAD-binding FR-type" evidence="8">
    <location>
        <begin position="194"/>
        <end position="305"/>
    </location>
</feature>
<evidence type="ECO:0000256" key="2">
    <source>
        <dbReference type="ARBA" id="ARBA00022723"/>
    </source>
</evidence>
<sequence>MEIHVCAVADFAVGTRRLVKAGRRNVAVYNHRGNFYAIDNACYHHGGPLLNGDIETLGGHPCVRCPWHSYKITLDTGEGLYYGVELDANQKPLPQLKSKGVKQRTHQVVVRRGDVYVIVDASGGHVESDTYAEMEIANREQATPSNSSGVAGGSRDRGIHSSLGSSQGGGIVDPGRSGAVFGVRTTRDSGASGASVNSVKLVKVTPASAAEGLVATFTFDKTNPAERRRVMPGQWVRLRIPAGPNGAMVDRQWTVSHVRGPHGGWFSITVKHRPEGGGGSRYLFSAAAKNAVVELVEIGGVFTLHHLTETINDRRGRVLMLSAGIGITPIFAAITKQANDPFATVSGPPMHIVHVHSERTPAEMPLAADLAPLHAQWSDNDLAKDPFSYRLRLKLTGSEEQMKASEAAVPKLVRDVPATPGRLTIFDVREALDFLAPVASDAKDANRRVVVMLCGPDAFMAAAAEFCYACGVSRNAIYTEAFD</sequence>
<evidence type="ECO:0008006" key="10">
    <source>
        <dbReference type="Google" id="ProtNLM"/>
    </source>
</evidence>
<dbReference type="EMBL" id="HBGF01034832">
    <property type="protein sequence ID" value="CAD9132693.1"/>
    <property type="molecule type" value="Transcribed_RNA"/>
</dbReference>
<dbReference type="SUPFAM" id="SSF63380">
    <property type="entry name" value="Riboflavin synthase domain-like"/>
    <property type="match status" value="1"/>
</dbReference>
<dbReference type="Pfam" id="PF22543">
    <property type="entry name" value="Rieske_4"/>
    <property type="match status" value="1"/>
</dbReference>
<dbReference type="InterPro" id="IPR017927">
    <property type="entry name" value="FAD-bd_FR_type"/>
</dbReference>
<dbReference type="GO" id="GO:0016491">
    <property type="term" value="F:oxidoreductase activity"/>
    <property type="evidence" value="ECO:0007669"/>
    <property type="project" value="InterPro"/>
</dbReference>
<feature type="region of interest" description="Disordered" evidence="6">
    <location>
        <begin position="139"/>
        <end position="174"/>
    </location>
</feature>
<dbReference type="PANTHER" id="PTHR21496:SF0">
    <property type="entry name" value="RIESKE DOMAIN-CONTAINING PROTEIN"/>
    <property type="match status" value="1"/>
</dbReference>
<dbReference type="InterPro" id="IPR017941">
    <property type="entry name" value="Rieske_2Fe-2S"/>
</dbReference>
<accession>A0A7S1MIN1</accession>
<dbReference type="Gene3D" id="2.102.10.10">
    <property type="entry name" value="Rieske [2Fe-2S] iron-sulphur domain"/>
    <property type="match status" value="1"/>
</dbReference>
<evidence type="ECO:0000256" key="4">
    <source>
        <dbReference type="ARBA" id="ARBA00023014"/>
    </source>
</evidence>
<dbReference type="PROSITE" id="PS51296">
    <property type="entry name" value="RIESKE"/>
    <property type="match status" value="1"/>
</dbReference>
<feature type="domain" description="Rieske" evidence="7">
    <location>
        <begin position="3"/>
        <end position="117"/>
    </location>
</feature>
<dbReference type="Gene3D" id="3.40.50.80">
    <property type="entry name" value="Nucleotide-binding domain of ferredoxin-NADP reductase (FNR) module"/>
    <property type="match status" value="1"/>
</dbReference>
<dbReference type="SUPFAM" id="SSF52343">
    <property type="entry name" value="Ferredoxin reductase-like, C-terminal NADP-linked domain"/>
    <property type="match status" value="1"/>
</dbReference>
<dbReference type="GO" id="GO:0051537">
    <property type="term" value="F:2 iron, 2 sulfur cluster binding"/>
    <property type="evidence" value="ECO:0007669"/>
    <property type="project" value="UniProtKB-KW"/>
</dbReference>
<feature type="compositionally biased region" description="Polar residues" evidence="6">
    <location>
        <begin position="140"/>
        <end position="149"/>
    </location>
</feature>
<dbReference type="GO" id="GO:0046872">
    <property type="term" value="F:metal ion binding"/>
    <property type="evidence" value="ECO:0007669"/>
    <property type="project" value="UniProtKB-KW"/>
</dbReference>
<dbReference type="AlphaFoldDB" id="A0A7S1MIN1"/>
<keyword evidence="4" id="KW-0411">Iron-sulfur</keyword>
<dbReference type="InterPro" id="IPR054716">
    <property type="entry name" value="Sol_Rieske_ferrdox_dom"/>
</dbReference>
<evidence type="ECO:0000256" key="1">
    <source>
        <dbReference type="ARBA" id="ARBA00022714"/>
    </source>
</evidence>
<dbReference type="PROSITE" id="PS51384">
    <property type="entry name" value="FAD_FR"/>
    <property type="match status" value="1"/>
</dbReference>
<proteinExistence type="predicted"/>